<organism evidence="17 18">
    <name type="scientific">Acanthamoeba castellanii (strain ATCC 30010 / Neff)</name>
    <dbReference type="NCBI Taxonomy" id="1257118"/>
    <lineage>
        <taxon>Eukaryota</taxon>
        <taxon>Amoebozoa</taxon>
        <taxon>Discosea</taxon>
        <taxon>Longamoebia</taxon>
        <taxon>Centramoebida</taxon>
        <taxon>Acanthamoebidae</taxon>
        <taxon>Acanthamoeba</taxon>
    </lineage>
</organism>
<keyword evidence="4" id="KW-0812">Transmembrane</keyword>
<dbReference type="SMART" id="SM00325">
    <property type="entry name" value="RhoGEF"/>
    <property type="match status" value="1"/>
</dbReference>
<dbReference type="PROSITE" id="PS50010">
    <property type="entry name" value="DH_2"/>
    <property type="match status" value="1"/>
</dbReference>
<evidence type="ECO:0000256" key="4">
    <source>
        <dbReference type="ARBA" id="ARBA00022692"/>
    </source>
</evidence>
<keyword evidence="11" id="KW-0539">Nucleus</keyword>
<feature type="domain" description="Calponin-homology (CH)" evidence="16">
    <location>
        <begin position="126"/>
        <end position="233"/>
    </location>
</feature>
<dbReference type="InterPro" id="IPR001715">
    <property type="entry name" value="CH_dom"/>
</dbReference>
<dbReference type="CDD" id="cd00160">
    <property type="entry name" value="RhoGEF"/>
    <property type="match status" value="1"/>
</dbReference>
<dbReference type="InterPro" id="IPR011993">
    <property type="entry name" value="PH-like_dom_sf"/>
</dbReference>
<keyword evidence="9" id="KW-0009">Actin-binding</keyword>
<evidence type="ECO:0000256" key="8">
    <source>
        <dbReference type="ARBA" id="ARBA00023136"/>
    </source>
</evidence>
<dbReference type="FunFam" id="1.10.418.10:FF:000099">
    <property type="entry name" value="Nuclear anchorage protein 1"/>
    <property type="match status" value="1"/>
</dbReference>
<dbReference type="InterPro" id="IPR036872">
    <property type="entry name" value="CH_dom_sf"/>
</dbReference>
<dbReference type="GeneID" id="14922484"/>
<accession>L8HB33</accession>
<dbReference type="Pfam" id="PF00307">
    <property type="entry name" value="CH"/>
    <property type="match status" value="2"/>
</dbReference>
<dbReference type="SMART" id="SM00033">
    <property type="entry name" value="CH"/>
    <property type="match status" value="2"/>
</dbReference>
<dbReference type="InterPro" id="IPR035899">
    <property type="entry name" value="DBL_dom_sf"/>
</dbReference>
<gene>
    <name evidence="17" type="ORF">ACA1_227820</name>
</gene>
<dbReference type="PROSITE" id="PS50021">
    <property type="entry name" value="CH"/>
    <property type="match status" value="2"/>
</dbReference>
<comment type="subcellular location">
    <subcellularLocation>
        <location evidence="1">Cytoplasm</location>
        <location evidence="1">Cytoskeleton</location>
    </subcellularLocation>
    <subcellularLocation>
        <location evidence="12">Endomembrane system</location>
        <topology evidence="12">Single-pass type IV membrane protein</topology>
        <orientation evidence="12">Cytoplasmic side</orientation>
    </subcellularLocation>
    <subcellularLocation>
        <location evidence="2">Nucleus membrane</location>
        <topology evidence="2">Single-pass membrane protein</topology>
        <orientation evidence="2">Cytoplasmic side</orientation>
    </subcellularLocation>
    <subcellularLocation>
        <location evidence="13">Nucleus membrane</location>
        <topology evidence="13">Single-pass type IV membrane protein</topology>
    </subcellularLocation>
</comment>
<feature type="compositionally biased region" description="Low complexity" evidence="14">
    <location>
        <begin position="408"/>
        <end position="426"/>
    </location>
</feature>
<sequence length="832" mass="94913">MAITDLSTDFSNGVALINLLEILSGKSVGRYALKPNSRFLRIENVVIALKFIDQKLKLRLYGTSAEDIVDGNTKIILGMVWRLIQTFRLKMDGLGEGEEGMLDDTAEENTSGTGSLPASASVRVHNAFKSTLLSWCQRKLDVYPTVSVENFDASFANGIAFCALIHRIHPHLIDLHALNKARDHAVQNLSLAFSLAEEHFGIPQLLDPRDLVDSKPDELSVMTYISEFFHVYMNIERSRKADIQRLSEEERQRQEKASESIDKVAVVVGEESPVADAESKDASMSPGQMTNNERMTMELEIAEGLDEVEELKQKLKYQQDECSALRIKFAKKRKKLADYRAREREWMEKVESLLRENEALRDEAAARKREEATTAEKTKKNEANGEVSQLGADREKDPARSPRAVVMTSATATTSGSQASAATTAAAGDGPIHRVYDLRMSAPVIPYDLFNFLTEEIYITKIFLQHLEHVDTKVGQDREADNQWREENKRARSDSVDGEAFAVRVWLARRTVSNLRLLKRFDGQEHLVVRLQAQLRGWVARKRFREQVYMLGQRTETARELLRSENIYVDSLRVIVEVFLTPLRKPGSALSPWQVKAVFSEVEVIMNYTAILLDRVEKKLAAWTHNQCLGEIFLKLTDFLKVYTEYVYNFPKALTTFNSCKQKGPFKSFLLECQTNPRCGEMDLLTYLNMPVQRIPYYVAIFQALLFYTPEHHPDYENTKLALEKVRNVVKFIDEKRKRAENIQAVLRVQDSVPSRRFIREGPLTAIRGTNEKTEGYYFLFNDLIVMTKKQKGKGRKTYKFVGAVQITPRTVVRLCPETVYTGTSTVVFRLL</sequence>
<dbReference type="Gene3D" id="1.20.900.10">
    <property type="entry name" value="Dbl homology (DH) domain"/>
    <property type="match status" value="1"/>
</dbReference>
<dbReference type="GO" id="GO:0005737">
    <property type="term" value="C:cytoplasm"/>
    <property type="evidence" value="ECO:0007669"/>
    <property type="project" value="UniProtKB-ARBA"/>
</dbReference>
<dbReference type="PROSITE" id="PS50096">
    <property type="entry name" value="IQ"/>
    <property type="match status" value="1"/>
</dbReference>
<dbReference type="Pfam" id="PF00621">
    <property type="entry name" value="RhoGEF"/>
    <property type="match status" value="1"/>
</dbReference>
<dbReference type="Proteomes" id="UP000011083">
    <property type="component" value="Unassembled WGS sequence"/>
</dbReference>
<dbReference type="Gene3D" id="1.10.418.10">
    <property type="entry name" value="Calponin-like domain"/>
    <property type="match status" value="2"/>
</dbReference>
<dbReference type="GO" id="GO:0005856">
    <property type="term" value="C:cytoskeleton"/>
    <property type="evidence" value="ECO:0007669"/>
    <property type="project" value="UniProtKB-SubCell"/>
</dbReference>
<evidence type="ECO:0000256" key="13">
    <source>
        <dbReference type="ARBA" id="ARBA00060498"/>
    </source>
</evidence>
<dbReference type="KEGG" id="acan:ACA1_227820"/>
<proteinExistence type="predicted"/>
<evidence type="ECO:0000256" key="11">
    <source>
        <dbReference type="ARBA" id="ARBA00023242"/>
    </source>
</evidence>
<feature type="domain" description="Calponin-homology (CH)" evidence="16">
    <location>
        <begin position="1"/>
        <end position="88"/>
    </location>
</feature>
<keyword evidence="3" id="KW-0963">Cytoplasm</keyword>
<evidence type="ECO:0000256" key="2">
    <source>
        <dbReference type="ARBA" id="ARBA00004528"/>
    </source>
</evidence>
<dbReference type="SUPFAM" id="SSF48065">
    <property type="entry name" value="DBL homology domain (DH-domain)"/>
    <property type="match status" value="1"/>
</dbReference>
<keyword evidence="18" id="KW-1185">Reference proteome</keyword>
<dbReference type="PANTHER" id="PTHR12673">
    <property type="entry name" value="FACIOGENITAL DYSPLASIA PROTEIN"/>
    <property type="match status" value="1"/>
</dbReference>
<dbReference type="InterPro" id="IPR051092">
    <property type="entry name" value="FYVE_RhoGEF_PH"/>
</dbReference>
<keyword evidence="7" id="KW-0175">Coiled coil</keyword>
<evidence type="ECO:0000256" key="1">
    <source>
        <dbReference type="ARBA" id="ARBA00004245"/>
    </source>
</evidence>
<feature type="region of interest" description="Disordered" evidence="14">
    <location>
        <begin position="364"/>
        <end position="426"/>
    </location>
</feature>
<evidence type="ECO:0000256" key="12">
    <source>
        <dbReference type="ARBA" id="ARBA00060457"/>
    </source>
</evidence>
<evidence type="ECO:0000256" key="7">
    <source>
        <dbReference type="ARBA" id="ARBA00023054"/>
    </source>
</evidence>
<keyword evidence="8" id="KW-0472">Membrane</keyword>
<keyword evidence="5" id="KW-0677">Repeat</keyword>
<protein>
    <submittedName>
        <fullName evidence="17">Calponin domain containing protein</fullName>
    </submittedName>
</protein>
<name>L8HB33_ACACF</name>
<feature type="domain" description="DH" evidence="15">
    <location>
        <begin position="553"/>
        <end position="736"/>
    </location>
</feature>
<keyword evidence="6" id="KW-1133">Transmembrane helix</keyword>
<dbReference type="GO" id="GO:0005085">
    <property type="term" value="F:guanyl-nucleotide exchange factor activity"/>
    <property type="evidence" value="ECO:0007669"/>
    <property type="project" value="InterPro"/>
</dbReference>
<dbReference type="VEuPathDB" id="AmoebaDB:ACA1_227820"/>
<dbReference type="OrthoDB" id="10017054at2759"/>
<dbReference type="InterPro" id="IPR000219">
    <property type="entry name" value="DH_dom"/>
</dbReference>
<dbReference type="RefSeq" id="XP_004346526.1">
    <property type="nucleotide sequence ID" value="XM_004346476.1"/>
</dbReference>
<dbReference type="Gene3D" id="2.30.29.30">
    <property type="entry name" value="Pleckstrin-homology domain (PH domain)/Phosphotyrosine-binding domain (PTB)"/>
    <property type="match status" value="1"/>
</dbReference>
<evidence type="ECO:0000313" key="17">
    <source>
        <dbReference type="EMBL" id="ELR21581.1"/>
    </source>
</evidence>
<dbReference type="EMBL" id="KB007901">
    <property type="protein sequence ID" value="ELR21581.1"/>
    <property type="molecule type" value="Genomic_DNA"/>
</dbReference>
<feature type="compositionally biased region" description="Basic and acidic residues" evidence="14">
    <location>
        <begin position="364"/>
        <end position="383"/>
    </location>
</feature>
<dbReference type="GO" id="GO:0003779">
    <property type="term" value="F:actin binding"/>
    <property type="evidence" value="ECO:0007669"/>
    <property type="project" value="UniProtKB-KW"/>
</dbReference>
<evidence type="ECO:0000256" key="5">
    <source>
        <dbReference type="ARBA" id="ARBA00022737"/>
    </source>
</evidence>
<evidence type="ECO:0000256" key="6">
    <source>
        <dbReference type="ARBA" id="ARBA00022989"/>
    </source>
</evidence>
<keyword evidence="10" id="KW-0206">Cytoskeleton</keyword>
<evidence type="ECO:0000259" key="16">
    <source>
        <dbReference type="PROSITE" id="PS50021"/>
    </source>
</evidence>
<dbReference type="OMA" id="IWANNIL"/>
<evidence type="ECO:0000259" key="15">
    <source>
        <dbReference type="PROSITE" id="PS50010"/>
    </source>
</evidence>
<evidence type="ECO:0000256" key="9">
    <source>
        <dbReference type="ARBA" id="ARBA00023203"/>
    </source>
</evidence>
<evidence type="ECO:0000256" key="10">
    <source>
        <dbReference type="ARBA" id="ARBA00023212"/>
    </source>
</evidence>
<dbReference type="PANTHER" id="PTHR12673:SF263">
    <property type="entry name" value="PLECKSTRIN DOMAIN-CONTAINING PROTEIN"/>
    <property type="match status" value="1"/>
</dbReference>
<dbReference type="SUPFAM" id="SSF50729">
    <property type="entry name" value="PH domain-like"/>
    <property type="match status" value="1"/>
</dbReference>
<reference evidence="17 18" key="1">
    <citation type="journal article" date="2013" name="Genome Biol.">
        <title>Genome of Acanthamoeba castellanii highlights extensive lateral gene transfer and early evolution of tyrosine kinase signaling.</title>
        <authorList>
            <person name="Clarke M."/>
            <person name="Lohan A.J."/>
            <person name="Liu B."/>
            <person name="Lagkouvardos I."/>
            <person name="Roy S."/>
            <person name="Zafar N."/>
            <person name="Bertelli C."/>
            <person name="Schilde C."/>
            <person name="Kianianmomeni A."/>
            <person name="Burglin T.R."/>
            <person name="Frech C."/>
            <person name="Turcotte B."/>
            <person name="Kopec K.O."/>
            <person name="Synnott J.M."/>
            <person name="Choo C."/>
            <person name="Paponov I."/>
            <person name="Finkler A."/>
            <person name="Soon Heng Tan C."/>
            <person name="Hutchins A.P."/>
            <person name="Weinmeier T."/>
            <person name="Rattei T."/>
            <person name="Chu J.S."/>
            <person name="Gimenez G."/>
            <person name="Irimia M."/>
            <person name="Rigden D.J."/>
            <person name="Fitzpatrick D.A."/>
            <person name="Lorenzo-Morales J."/>
            <person name="Bateman A."/>
            <person name="Chiu C.H."/>
            <person name="Tang P."/>
            <person name="Hegemann P."/>
            <person name="Fromm H."/>
            <person name="Raoult D."/>
            <person name="Greub G."/>
            <person name="Miranda-Saavedra D."/>
            <person name="Chen N."/>
            <person name="Nash P."/>
            <person name="Ginger M.L."/>
            <person name="Horn M."/>
            <person name="Schaap P."/>
            <person name="Caler L."/>
            <person name="Loftus B."/>
        </authorList>
    </citation>
    <scope>NUCLEOTIDE SEQUENCE [LARGE SCALE GENOMIC DNA]</scope>
    <source>
        <strain evidence="17 18">Neff</strain>
    </source>
</reference>
<dbReference type="GO" id="GO:0031965">
    <property type="term" value="C:nuclear membrane"/>
    <property type="evidence" value="ECO:0007669"/>
    <property type="project" value="UniProtKB-SubCell"/>
</dbReference>
<evidence type="ECO:0000256" key="14">
    <source>
        <dbReference type="SAM" id="MobiDB-lite"/>
    </source>
</evidence>
<dbReference type="AlphaFoldDB" id="L8HB33"/>
<dbReference type="SUPFAM" id="SSF47576">
    <property type="entry name" value="Calponin-homology domain, CH-domain"/>
    <property type="match status" value="1"/>
</dbReference>
<evidence type="ECO:0000313" key="18">
    <source>
        <dbReference type="Proteomes" id="UP000011083"/>
    </source>
</evidence>
<evidence type="ECO:0000256" key="3">
    <source>
        <dbReference type="ARBA" id="ARBA00022490"/>
    </source>
</evidence>